<dbReference type="InterPro" id="IPR053168">
    <property type="entry name" value="Glutamic_endopeptidase"/>
</dbReference>
<dbReference type="Gene3D" id="3.90.1320.10">
    <property type="entry name" value="Outer-capsid protein sigma 3, large lobe"/>
    <property type="match status" value="1"/>
</dbReference>
<evidence type="ECO:0000256" key="1">
    <source>
        <dbReference type="SAM" id="SignalP"/>
    </source>
</evidence>
<dbReference type="Pfam" id="PF03080">
    <property type="entry name" value="Neprosin"/>
    <property type="match status" value="1"/>
</dbReference>
<keyword evidence="1" id="KW-0732">Signal</keyword>
<dbReference type="PROSITE" id="PS52045">
    <property type="entry name" value="NEPROSIN_PEP_CD"/>
    <property type="match status" value="1"/>
</dbReference>
<protein>
    <submittedName>
        <fullName evidence="3">OLC1v1015899C1</fullName>
    </submittedName>
</protein>
<name>A0AAV1E4P5_OLDCO</name>
<dbReference type="AlphaFoldDB" id="A0AAV1E4P5"/>
<organism evidence="3 4">
    <name type="scientific">Oldenlandia corymbosa var. corymbosa</name>
    <dbReference type="NCBI Taxonomy" id="529605"/>
    <lineage>
        <taxon>Eukaryota</taxon>
        <taxon>Viridiplantae</taxon>
        <taxon>Streptophyta</taxon>
        <taxon>Embryophyta</taxon>
        <taxon>Tracheophyta</taxon>
        <taxon>Spermatophyta</taxon>
        <taxon>Magnoliopsida</taxon>
        <taxon>eudicotyledons</taxon>
        <taxon>Gunneridae</taxon>
        <taxon>Pentapetalae</taxon>
        <taxon>asterids</taxon>
        <taxon>lamiids</taxon>
        <taxon>Gentianales</taxon>
        <taxon>Rubiaceae</taxon>
        <taxon>Rubioideae</taxon>
        <taxon>Spermacoceae</taxon>
        <taxon>Hedyotis-Oldenlandia complex</taxon>
        <taxon>Oldenlandia</taxon>
    </lineage>
</organism>
<dbReference type="PANTHER" id="PTHR31589:SF56">
    <property type="entry name" value="NEPROSIN DOMAIN-CONTAINING PROTEIN"/>
    <property type="match status" value="1"/>
</dbReference>
<feature type="chain" id="PRO_5043965106" evidence="1">
    <location>
        <begin position="23"/>
        <end position="262"/>
    </location>
</feature>
<evidence type="ECO:0000259" key="2">
    <source>
        <dbReference type="PROSITE" id="PS52045"/>
    </source>
</evidence>
<proteinExistence type="predicted"/>
<feature type="domain" description="Neprosin PEP catalytic" evidence="2">
    <location>
        <begin position="135"/>
        <end position="262"/>
    </location>
</feature>
<sequence>MKILVTLFGIFLSIFCVREVNGGTAVKDEYFPHSAIRTVKTTSGDTYDCIDKLSQPGLQNPALVEKIKLGKNGTIHQSVGDVLPNGSSKNESKGFDLDKIWAGQRCPAGTVPIPQKTGKLQKFVFPPKALRQMASSDYNGGTQFVGIVVDEGELMGGHAEMTVWNPNPVSPGQYSAASIIIENGTEAIEAGWIVHPDLYQDTKTRLYTAWRNEKGGYYNTDYPGFVVVNEDIPLNYAFPRTSDTFGESDQVKITIQRTVFYY</sequence>
<feature type="signal peptide" evidence="1">
    <location>
        <begin position="1"/>
        <end position="22"/>
    </location>
</feature>
<evidence type="ECO:0000313" key="4">
    <source>
        <dbReference type="Proteomes" id="UP001161247"/>
    </source>
</evidence>
<dbReference type="InterPro" id="IPR004314">
    <property type="entry name" value="Neprosin"/>
</dbReference>
<gene>
    <name evidence="3" type="ORF">OLC1_LOCUS21657</name>
</gene>
<dbReference type="Proteomes" id="UP001161247">
    <property type="component" value="Chromosome 8"/>
</dbReference>
<dbReference type="PANTHER" id="PTHR31589">
    <property type="entry name" value="PROTEIN, PUTATIVE (DUF239)-RELATED-RELATED"/>
    <property type="match status" value="1"/>
</dbReference>
<evidence type="ECO:0000313" key="3">
    <source>
        <dbReference type="EMBL" id="CAI9115065.1"/>
    </source>
</evidence>
<accession>A0AAV1E4P5</accession>
<reference evidence="3" key="1">
    <citation type="submission" date="2023-03" db="EMBL/GenBank/DDBJ databases">
        <authorList>
            <person name="Julca I."/>
        </authorList>
    </citation>
    <scope>NUCLEOTIDE SEQUENCE</scope>
</reference>
<dbReference type="EMBL" id="OX459125">
    <property type="protein sequence ID" value="CAI9115065.1"/>
    <property type="molecule type" value="Genomic_DNA"/>
</dbReference>
<keyword evidence="4" id="KW-1185">Reference proteome</keyword>